<reference evidence="8 9" key="1">
    <citation type="journal article" date="2010" name="Proc. Natl. Acad. Sci. U.S.A.">
        <title>Nitrosopumilus maritimus genome reveals unique mechanisms for nitrification and autotrophy in globally distributed marine crenarchaea.</title>
        <authorList>
            <person name="Walker C.B."/>
            <person name="de la Torre J.R."/>
            <person name="Klotz M.G."/>
            <person name="Urakawa H."/>
            <person name="Pinel N."/>
            <person name="Arp D.J."/>
            <person name="Brochier-Armanet C."/>
            <person name="Chain P.S."/>
            <person name="Chan P.P."/>
            <person name="Gollabgir A."/>
            <person name="Hemp J."/>
            <person name="Hugler M."/>
            <person name="Karr E.A."/>
            <person name="Konneke M."/>
            <person name="Shin M."/>
            <person name="Lawton T.J."/>
            <person name="Lowe T."/>
            <person name="Martens-Habbena W."/>
            <person name="Sayavedra-Soto L.A."/>
            <person name="Lang D."/>
            <person name="Sievert S.M."/>
            <person name="Rosenzweig A.C."/>
            <person name="Manning G."/>
            <person name="Stahl D.A."/>
        </authorList>
    </citation>
    <scope>NUCLEOTIDE SEQUENCE [LARGE SCALE GENOMIC DNA]</scope>
    <source>
        <strain evidence="8 9">SCM1</strain>
    </source>
</reference>
<feature type="transmembrane region" description="Helical" evidence="6">
    <location>
        <begin position="310"/>
        <end position="326"/>
    </location>
</feature>
<dbReference type="Pfam" id="PF00892">
    <property type="entry name" value="EamA"/>
    <property type="match status" value="2"/>
</dbReference>
<accession>A9A173</accession>
<comment type="subcellular location">
    <subcellularLocation>
        <location evidence="1">Cell membrane</location>
        <topology evidence="1">Multi-pass membrane protein</topology>
    </subcellularLocation>
</comment>
<dbReference type="HOGENOM" id="CLU_042632_1_0_2"/>
<evidence type="ECO:0000259" key="7">
    <source>
        <dbReference type="Pfam" id="PF00892"/>
    </source>
</evidence>
<feature type="transmembrane region" description="Helical" evidence="6">
    <location>
        <begin position="256"/>
        <end position="279"/>
    </location>
</feature>
<feature type="transmembrane region" description="Helical" evidence="6">
    <location>
        <begin position="137"/>
        <end position="154"/>
    </location>
</feature>
<dbReference type="SUPFAM" id="SSF103481">
    <property type="entry name" value="Multidrug resistance efflux transporter EmrE"/>
    <property type="match status" value="2"/>
</dbReference>
<evidence type="ECO:0000313" key="9">
    <source>
        <dbReference type="Proteomes" id="UP000000792"/>
    </source>
</evidence>
<dbReference type="AlphaFoldDB" id="A9A173"/>
<dbReference type="PhylomeDB" id="A9A173"/>
<dbReference type="EnsemblBacteria" id="ABX12359">
    <property type="protein sequence ID" value="ABX12359"/>
    <property type="gene ID" value="Nmar_0463"/>
</dbReference>
<feature type="transmembrane region" description="Helical" evidence="6">
    <location>
        <begin position="225"/>
        <end position="244"/>
    </location>
</feature>
<protein>
    <recommendedName>
        <fullName evidence="7">EamA domain-containing protein</fullName>
    </recommendedName>
</protein>
<evidence type="ECO:0000256" key="2">
    <source>
        <dbReference type="ARBA" id="ARBA00022475"/>
    </source>
</evidence>
<dbReference type="InterPro" id="IPR051258">
    <property type="entry name" value="Diverse_Substrate_Transporter"/>
</dbReference>
<organism evidence="8 9">
    <name type="scientific">Nitrosopumilus maritimus (strain SCM1)</name>
    <dbReference type="NCBI Taxonomy" id="436308"/>
    <lineage>
        <taxon>Archaea</taxon>
        <taxon>Nitrososphaerota</taxon>
        <taxon>Nitrososphaeria</taxon>
        <taxon>Nitrosopumilales</taxon>
        <taxon>Nitrosopumilaceae</taxon>
        <taxon>Nitrosopumilus</taxon>
    </lineage>
</organism>
<keyword evidence="2" id="KW-1003">Cell membrane</keyword>
<gene>
    <name evidence="8" type="ordered locus">Nmar_0463</name>
</gene>
<feature type="transmembrane region" description="Helical" evidence="6">
    <location>
        <begin position="286"/>
        <end position="304"/>
    </location>
</feature>
<sequence length="333" mass="36802">MSVVSKFQPTYENLRKSKINKISLFSKLKSKTVGVGFLFAILAAAFSALPNVIPKSFLDAHAVDTSTIPNPLMLVFVIYVVNSLLFSPFRKSQREHEVKKTSRMTLFLLILLGAVEASGTLTYTFGLQETSATNASILVNSETVFAILLGIMIFREKLSKQEVLPFFLIVAGSILIPVGADIQNNEWELSDFMMGDLLIVMSGFFYCLDTFIAKKLDDSIKTRHIVHIMSCTGAIMTLGLMLFFEIPFDISFEELSVMSFVGFLGIGVTMMFFVIALRLIGAVRTVLIYSSTTIFSIVYSILILSEGLTILNIVSTSSVLIGLFVLRNRVGSD</sequence>
<dbReference type="InterPro" id="IPR037185">
    <property type="entry name" value="EmrE-like"/>
</dbReference>
<dbReference type="PANTHER" id="PTHR42920:SF5">
    <property type="entry name" value="EAMA DOMAIN-CONTAINING PROTEIN"/>
    <property type="match status" value="1"/>
</dbReference>
<keyword evidence="4 6" id="KW-1133">Transmembrane helix</keyword>
<evidence type="ECO:0000256" key="3">
    <source>
        <dbReference type="ARBA" id="ARBA00022692"/>
    </source>
</evidence>
<feature type="transmembrane region" description="Helical" evidence="6">
    <location>
        <begin position="68"/>
        <end position="86"/>
    </location>
</feature>
<evidence type="ECO:0000256" key="5">
    <source>
        <dbReference type="ARBA" id="ARBA00023136"/>
    </source>
</evidence>
<feature type="transmembrane region" description="Helical" evidence="6">
    <location>
        <begin position="192"/>
        <end position="213"/>
    </location>
</feature>
<dbReference type="EMBL" id="CP000866">
    <property type="protein sequence ID" value="ABX12359.1"/>
    <property type="molecule type" value="Genomic_DNA"/>
</dbReference>
<dbReference type="eggNOG" id="arCOG00273">
    <property type="taxonomic scope" value="Archaea"/>
</dbReference>
<keyword evidence="9" id="KW-1185">Reference proteome</keyword>
<feature type="transmembrane region" description="Helical" evidence="6">
    <location>
        <begin position="163"/>
        <end position="180"/>
    </location>
</feature>
<feature type="domain" description="EamA" evidence="7">
    <location>
        <begin position="36"/>
        <end position="176"/>
    </location>
</feature>
<feature type="transmembrane region" description="Helical" evidence="6">
    <location>
        <begin position="106"/>
        <end position="125"/>
    </location>
</feature>
<name>A9A173_NITMS</name>
<dbReference type="GO" id="GO:0016020">
    <property type="term" value="C:membrane"/>
    <property type="evidence" value="ECO:0000318"/>
    <property type="project" value="GO_Central"/>
</dbReference>
<keyword evidence="5 6" id="KW-0472">Membrane</keyword>
<dbReference type="STRING" id="436308.Nmar_0463"/>
<feature type="domain" description="EamA" evidence="7">
    <location>
        <begin position="193"/>
        <end position="326"/>
    </location>
</feature>
<evidence type="ECO:0000313" key="8">
    <source>
        <dbReference type="EMBL" id="ABX12359.1"/>
    </source>
</evidence>
<dbReference type="KEGG" id="nmr:Nmar_0463"/>
<dbReference type="InParanoid" id="A9A173"/>
<evidence type="ECO:0000256" key="1">
    <source>
        <dbReference type="ARBA" id="ARBA00004651"/>
    </source>
</evidence>
<keyword evidence="3 6" id="KW-0812">Transmembrane</keyword>
<dbReference type="PANTHER" id="PTHR42920">
    <property type="entry name" value="OS03G0707200 PROTEIN-RELATED"/>
    <property type="match status" value="1"/>
</dbReference>
<evidence type="ECO:0000256" key="6">
    <source>
        <dbReference type="SAM" id="Phobius"/>
    </source>
</evidence>
<proteinExistence type="predicted"/>
<dbReference type="GO" id="GO:0005886">
    <property type="term" value="C:plasma membrane"/>
    <property type="evidence" value="ECO:0007669"/>
    <property type="project" value="UniProtKB-SubCell"/>
</dbReference>
<evidence type="ECO:0000256" key="4">
    <source>
        <dbReference type="ARBA" id="ARBA00022989"/>
    </source>
</evidence>
<dbReference type="InterPro" id="IPR000620">
    <property type="entry name" value="EamA_dom"/>
</dbReference>
<feature type="transmembrane region" description="Helical" evidence="6">
    <location>
        <begin position="33"/>
        <end position="53"/>
    </location>
</feature>
<dbReference type="Proteomes" id="UP000000792">
    <property type="component" value="Chromosome"/>
</dbReference>